<accession>A0A7C4GHF1</accession>
<feature type="coiled-coil region" evidence="1">
    <location>
        <begin position="36"/>
        <end position="114"/>
    </location>
</feature>
<sequence>MKTRVIVWTVVAILVLLVVVLLLSSGRRGRIPVVQLSDLQRRAAAVEAKLAERASEIVRIKATPVANPQALADAEKHLAEATALVQKVKESDNVRQADADLRSAHRLITRLNRELRLAVKTKRTGAP</sequence>
<organism evidence="2">
    <name type="scientific">candidate division WOR-3 bacterium</name>
    <dbReference type="NCBI Taxonomy" id="2052148"/>
    <lineage>
        <taxon>Bacteria</taxon>
        <taxon>Bacteria division WOR-3</taxon>
    </lineage>
</organism>
<dbReference type="EMBL" id="DSUT01000175">
    <property type="protein sequence ID" value="HGK28915.1"/>
    <property type="molecule type" value="Genomic_DNA"/>
</dbReference>
<protein>
    <submittedName>
        <fullName evidence="2">Uncharacterized protein</fullName>
    </submittedName>
</protein>
<evidence type="ECO:0000256" key="1">
    <source>
        <dbReference type="SAM" id="Coils"/>
    </source>
</evidence>
<proteinExistence type="predicted"/>
<name>A0A7C4GHF1_UNCW3</name>
<gene>
    <name evidence="2" type="ORF">ENS41_08245</name>
</gene>
<comment type="caution">
    <text evidence="2">The sequence shown here is derived from an EMBL/GenBank/DDBJ whole genome shotgun (WGS) entry which is preliminary data.</text>
</comment>
<reference evidence="2" key="1">
    <citation type="journal article" date="2020" name="mSystems">
        <title>Genome- and Community-Level Interaction Insights into Carbon Utilization and Element Cycling Functions of Hydrothermarchaeota in Hydrothermal Sediment.</title>
        <authorList>
            <person name="Zhou Z."/>
            <person name="Liu Y."/>
            <person name="Xu W."/>
            <person name="Pan J."/>
            <person name="Luo Z.H."/>
            <person name="Li M."/>
        </authorList>
    </citation>
    <scope>NUCLEOTIDE SEQUENCE [LARGE SCALE GENOMIC DNA]</scope>
    <source>
        <strain evidence="2">SpSt-488</strain>
    </source>
</reference>
<evidence type="ECO:0000313" key="2">
    <source>
        <dbReference type="EMBL" id="HGK28915.1"/>
    </source>
</evidence>
<keyword evidence="1" id="KW-0175">Coiled coil</keyword>
<dbReference type="AlphaFoldDB" id="A0A7C4GHF1"/>